<dbReference type="InParanoid" id="A0A1Y2AR90"/>
<dbReference type="InterPro" id="IPR053183">
    <property type="entry name" value="ASL1"/>
</dbReference>
<organism evidence="4 5">
    <name type="scientific">Naematelia encephala</name>
    <dbReference type="NCBI Taxonomy" id="71784"/>
    <lineage>
        <taxon>Eukaryota</taxon>
        <taxon>Fungi</taxon>
        <taxon>Dikarya</taxon>
        <taxon>Basidiomycota</taxon>
        <taxon>Agaricomycotina</taxon>
        <taxon>Tremellomycetes</taxon>
        <taxon>Tremellales</taxon>
        <taxon>Naemateliaceae</taxon>
        <taxon>Naematelia</taxon>
    </lineage>
</organism>
<sequence length="385" mass="42222">MRVSTDRLLSLLPTLALVGLALTAVEDVPSAIAHNRRHPDHPRHLVQRQNLAVNVGAQEKKRGEVRRNSDGSQCRVKSSASSAFSSSITSSSKAAPFSTSTTEASKSTESAHSDTTSESATTPTSFVNADHKFGLAWPNGDYTSPGDPGYIGNYIGKRASSYYTWSASNVKSADKLGLAFMPMLWCGDKQSDFQAQQKNWPKTIKHALFFNEPNQDGQCNTAAGDAVSYWMNDFVPLRSRGIKLGSAATTSAPSGLSWVLDMIQDCENDGNSKADCTPDFAAIHWYDVSIDGFQAYVKNFHEKTGLDIMITEYACQNFNGGAQCSYDQTWQLHTTMAEWFDQQDYVIGYHPFGVMKNMQGVNQDNALMNTDGSITQLGNYVCSYL</sequence>
<feature type="chain" id="PRO_5013028168" evidence="2">
    <location>
        <begin position="24"/>
        <end position="385"/>
    </location>
</feature>
<dbReference type="Pfam" id="PF11790">
    <property type="entry name" value="Glyco_hydro_cc"/>
    <property type="match status" value="1"/>
</dbReference>
<feature type="compositionally biased region" description="Basic and acidic residues" evidence="1">
    <location>
        <begin position="58"/>
        <end position="69"/>
    </location>
</feature>
<dbReference type="InterPro" id="IPR017853">
    <property type="entry name" value="GH"/>
</dbReference>
<dbReference type="GO" id="GO:0009277">
    <property type="term" value="C:fungal-type cell wall"/>
    <property type="evidence" value="ECO:0007669"/>
    <property type="project" value="TreeGrafter"/>
</dbReference>
<accession>A0A1Y2AR90</accession>
<proteinExistence type="predicted"/>
<evidence type="ECO:0000256" key="2">
    <source>
        <dbReference type="SAM" id="SignalP"/>
    </source>
</evidence>
<dbReference type="OrthoDB" id="5959761at2759"/>
<dbReference type="AlphaFoldDB" id="A0A1Y2AR90"/>
<gene>
    <name evidence="4" type="ORF">BCR39DRAFT_581192</name>
</gene>
<dbReference type="GO" id="GO:0016787">
    <property type="term" value="F:hydrolase activity"/>
    <property type="evidence" value="ECO:0007669"/>
    <property type="project" value="UniProtKB-KW"/>
</dbReference>
<feature type="compositionally biased region" description="Polar residues" evidence="1">
    <location>
        <begin position="114"/>
        <end position="125"/>
    </location>
</feature>
<evidence type="ECO:0000259" key="3">
    <source>
        <dbReference type="Pfam" id="PF11790"/>
    </source>
</evidence>
<reference evidence="4 5" key="1">
    <citation type="submission" date="2016-07" db="EMBL/GenBank/DDBJ databases">
        <title>Pervasive Adenine N6-methylation of Active Genes in Fungi.</title>
        <authorList>
            <consortium name="DOE Joint Genome Institute"/>
            <person name="Mondo S.J."/>
            <person name="Dannebaum R.O."/>
            <person name="Kuo R.C."/>
            <person name="Labutti K."/>
            <person name="Haridas S."/>
            <person name="Kuo A."/>
            <person name="Salamov A."/>
            <person name="Ahrendt S.R."/>
            <person name="Lipzen A."/>
            <person name="Sullivan W."/>
            <person name="Andreopoulos W.B."/>
            <person name="Clum A."/>
            <person name="Lindquist E."/>
            <person name="Daum C."/>
            <person name="Ramamoorthy G.K."/>
            <person name="Gryganskyi A."/>
            <person name="Culley D."/>
            <person name="Magnuson J.K."/>
            <person name="James T.Y."/>
            <person name="O'Malley M.A."/>
            <person name="Stajich J.E."/>
            <person name="Spatafora J.W."/>
            <person name="Visel A."/>
            <person name="Grigoriev I.V."/>
        </authorList>
    </citation>
    <scope>NUCLEOTIDE SEQUENCE [LARGE SCALE GENOMIC DNA]</scope>
    <source>
        <strain evidence="4 5">68-887.2</strain>
    </source>
</reference>
<feature type="signal peptide" evidence="2">
    <location>
        <begin position="1"/>
        <end position="23"/>
    </location>
</feature>
<comment type="caution">
    <text evidence="4">The sequence shown here is derived from an EMBL/GenBank/DDBJ whole genome shotgun (WGS) entry which is preliminary data.</text>
</comment>
<name>A0A1Y2AR90_9TREE</name>
<feature type="region of interest" description="Disordered" evidence="1">
    <location>
        <begin position="56"/>
        <end position="77"/>
    </location>
</feature>
<evidence type="ECO:0000256" key="1">
    <source>
        <dbReference type="SAM" id="MobiDB-lite"/>
    </source>
</evidence>
<feature type="compositionally biased region" description="Low complexity" evidence="1">
    <location>
        <begin position="90"/>
        <end position="110"/>
    </location>
</feature>
<dbReference type="EMBL" id="MCFC01000062">
    <property type="protein sequence ID" value="ORY24974.1"/>
    <property type="molecule type" value="Genomic_DNA"/>
</dbReference>
<dbReference type="InterPro" id="IPR024655">
    <property type="entry name" value="Asl1_glyco_hydro_catalytic"/>
</dbReference>
<feature type="domain" description="Asl1-like glycosyl hydrolase catalytic" evidence="3">
    <location>
        <begin position="148"/>
        <end position="379"/>
    </location>
</feature>
<evidence type="ECO:0000313" key="4">
    <source>
        <dbReference type="EMBL" id="ORY24974.1"/>
    </source>
</evidence>
<dbReference type="SUPFAM" id="SSF51445">
    <property type="entry name" value="(Trans)glycosidases"/>
    <property type="match status" value="1"/>
</dbReference>
<dbReference type="Proteomes" id="UP000193986">
    <property type="component" value="Unassembled WGS sequence"/>
</dbReference>
<evidence type="ECO:0000313" key="5">
    <source>
        <dbReference type="Proteomes" id="UP000193986"/>
    </source>
</evidence>
<keyword evidence="4" id="KW-0378">Hydrolase</keyword>
<keyword evidence="2" id="KW-0732">Signal</keyword>
<dbReference type="STRING" id="71784.A0A1Y2AR90"/>
<feature type="region of interest" description="Disordered" evidence="1">
    <location>
        <begin position="90"/>
        <end position="125"/>
    </location>
</feature>
<dbReference type="PANTHER" id="PTHR34154:SF3">
    <property type="entry name" value="ALKALI-SENSITIVE LINKAGE PROTEIN 1"/>
    <property type="match status" value="1"/>
</dbReference>
<dbReference type="GO" id="GO:0071966">
    <property type="term" value="P:fungal-type cell wall polysaccharide metabolic process"/>
    <property type="evidence" value="ECO:0007669"/>
    <property type="project" value="TreeGrafter"/>
</dbReference>
<keyword evidence="5" id="KW-1185">Reference proteome</keyword>
<protein>
    <submittedName>
        <fullName evidence="4">Glycosyl hydrolase catalytic core-domain-containing protein</fullName>
    </submittedName>
</protein>
<dbReference type="PANTHER" id="PTHR34154">
    <property type="entry name" value="ALKALI-SENSITIVE LINKAGE PROTEIN 1"/>
    <property type="match status" value="1"/>
</dbReference>